<accession>A0A3P7WSI2</accession>
<organism evidence="2 3">
    <name type="scientific">Heligmosomoides polygyrus</name>
    <name type="common">Parasitic roundworm</name>
    <dbReference type="NCBI Taxonomy" id="6339"/>
    <lineage>
        <taxon>Eukaryota</taxon>
        <taxon>Metazoa</taxon>
        <taxon>Ecdysozoa</taxon>
        <taxon>Nematoda</taxon>
        <taxon>Chromadorea</taxon>
        <taxon>Rhabditida</taxon>
        <taxon>Rhabditina</taxon>
        <taxon>Rhabditomorpha</taxon>
        <taxon>Strongyloidea</taxon>
        <taxon>Heligmosomidae</taxon>
        <taxon>Heligmosomoides</taxon>
    </lineage>
</organism>
<gene>
    <name evidence="1" type="ORF">HPBE_LOCUS5287</name>
</gene>
<proteinExistence type="predicted"/>
<dbReference type="AlphaFoldDB" id="A0A183FFI3"/>
<keyword evidence="2" id="KW-1185">Reference proteome</keyword>
<sequence length="86" mass="9844">MHFTVLPPPLIHMQQVDGLHQHVCKDCAMYSCFLLIWDDKPNQTSIDNQCSSCPPLRTCLATNCGNHAFKRSSEVNSWRILIERTT</sequence>
<protein>
    <submittedName>
        <fullName evidence="3">Ovule protein</fullName>
    </submittedName>
</protein>
<dbReference type="WBParaSite" id="HPBE_0000528601-mRNA-1">
    <property type="protein sequence ID" value="HPBE_0000528601-mRNA-1"/>
    <property type="gene ID" value="HPBE_0000528601"/>
</dbReference>
<dbReference type="EMBL" id="UZAH01025445">
    <property type="protein sequence ID" value="VDO64030.1"/>
    <property type="molecule type" value="Genomic_DNA"/>
</dbReference>
<name>A0A183FFI3_HELPZ</name>
<evidence type="ECO:0000313" key="3">
    <source>
        <dbReference type="WBParaSite" id="HPBE_0000528601-mRNA-1"/>
    </source>
</evidence>
<evidence type="ECO:0000313" key="2">
    <source>
        <dbReference type="Proteomes" id="UP000050761"/>
    </source>
</evidence>
<dbReference type="Proteomes" id="UP000050761">
    <property type="component" value="Unassembled WGS sequence"/>
</dbReference>
<reference evidence="3" key="2">
    <citation type="submission" date="2019-09" db="UniProtKB">
        <authorList>
            <consortium name="WormBaseParasite"/>
        </authorList>
    </citation>
    <scope>IDENTIFICATION</scope>
</reference>
<accession>A0A183FFI3</accession>
<evidence type="ECO:0000313" key="1">
    <source>
        <dbReference type="EMBL" id="VDO64030.1"/>
    </source>
</evidence>
<reference evidence="1 2" key="1">
    <citation type="submission" date="2018-11" db="EMBL/GenBank/DDBJ databases">
        <authorList>
            <consortium name="Pathogen Informatics"/>
        </authorList>
    </citation>
    <scope>NUCLEOTIDE SEQUENCE [LARGE SCALE GENOMIC DNA]</scope>
</reference>